<feature type="region of interest" description="Disordered" evidence="5">
    <location>
        <begin position="32"/>
        <end position="79"/>
    </location>
</feature>
<dbReference type="Proteomes" id="UP000230605">
    <property type="component" value="Chromosome 4"/>
</dbReference>
<organism evidence="6 7">
    <name type="scientific">Cercospora beticola</name>
    <name type="common">Sugarbeet leaf spot fungus</name>
    <dbReference type="NCBI Taxonomy" id="122368"/>
    <lineage>
        <taxon>Eukaryota</taxon>
        <taxon>Fungi</taxon>
        <taxon>Dikarya</taxon>
        <taxon>Ascomycota</taxon>
        <taxon>Pezizomycotina</taxon>
        <taxon>Dothideomycetes</taxon>
        <taxon>Dothideomycetidae</taxon>
        <taxon>Mycosphaerellales</taxon>
        <taxon>Mycosphaerellaceae</taxon>
        <taxon>Cercospora</taxon>
    </lineage>
</organism>
<keyword evidence="2 4" id="KW-0853">WD repeat</keyword>
<dbReference type="PROSITE" id="PS50082">
    <property type="entry name" value="WD_REPEATS_2"/>
    <property type="match status" value="2"/>
</dbReference>
<evidence type="ECO:0000313" key="7">
    <source>
        <dbReference type="Proteomes" id="UP000230605"/>
    </source>
</evidence>
<dbReference type="SMART" id="SM00320">
    <property type="entry name" value="WD40"/>
    <property type="match status" value="5"/>
</dbReference>
<feature type="non-terminal residue" evidence="6">
    <location>
        <position position="1"/>
    </location>
</feature>
<comment type="similarity">
    <text evidence="1">Belongs to the WD repeat rae1 family.</text>
</comment>
<dbReference type="PANTHER" id="PTHR10971">
    <property type="entry name" value="MRNA EXPORT FACTOR AND BUB3"/>
    <property type="match status" value="1"/>
</dbReference>
<dbReference type="EMBL" id="LKMD01000105">
    <property type="protein sequence ID" value="PIA92600.1"/>
    <property type="molecule type" value="Genomic_DNA"/>
</dbReference>
<dbReference type="InterPro" id="IPR036322">
    <property type="entry name" value="WD40_repeat_dom_sf"/>
</dbReference>
<feature type="repeat" description="WD" evidence="4">
    <location>
        <begin position="314"/>
        <end position="339"/>
    </location>
</feature>
<evidence type="ECO:0000256" key="1">
    <source>
        <dbReference type="ARBA" id="ARBA00007830"/>
    </source>
</evidence>
<dbReference type="Gene3D" id="2.130.10.10">
    <property type="entry name" value="YVTN repeat-like/Quinoprotein amine dehydrogenase"/>
    <property type="match status" value="1"/>
</dbReference>
<feature type="repeat" description="WD" evidence="4">
    <location>
        <begin position="165"/>
        <end position="208"/>
    </location>
</feature>
<dbReference type="InterPro" id="IPR001680">
    <property type="entry name" value="WD40_rpt"/>
</dbReference>
<proteinExistence type="inferred from homology"/>
<name>A0A2G5HJ84_CERBT</name>
<dbReference type="SUPFAM" id="SSF50978">
    <property type="entry name" value="WD40 repeat-like"/>
    <property type="match status" value="1"/>
</dbReference>
<feature type="compositionally biased region" description="Polar residues" evidence="5">
    <location>
        <begin position="41"/>
        <end position="51"/>
    </location>
</feature>
<dbReference type="FunFam" id="2.130.10.10:FF:000190">
    <property type="entry name" value="Nuclear pore complex subunit"/>
    <property type="match status" value="1"/>
</dbReference>
<feature type="compositionally biased region" description="Polar residues" evidence="5">
    <location>
        <begin position="58"/>
        <end position="69"/>
    </location>
</feature>
<evidence type="ECO:0000256" key="5">
    <source>
        <dbReference type="SAM" id="MobiDB-lite"/>
    </source>
</evidence>
<dbReference type="AlphaFoldDB" id="A0A2G5HJ84"/>
<evidence type="ECO:0000256" key="4">
    <source>
        <dbReference type="PROSITE-ProRule" id="PRU00221"/>
    </source>
</evidence>
<reference evidence="6 7" key="1">
    <citation type="submission" date="2015-10" db="EMBL/GenBank/DDBJ databases">
        <title>The cercosporin biosynthetic gene cluster was horizontally transferred to several fungal lineages and shown to be expanded in Cercospora beticola based on microsynteny with recipient genomes.</title>
        <authorList>
            <person name="De Jonge R."/>
            <person name="Ebert M.K."/>
            <person name="Suttle J.C."/>
            <person name="Jurick Ii W.M."/>
            <person name="Secor G.A."/>
            <person name="Thomma B.P."/>
            <person name="Van De Peer Y."/>
            <person name="Bolton M.D."/>
        </authorList>
    </citation>
    <scope>NUCLEOTIDE SEQUENCE [LARGE SCALE GENOMIC DNA]</scope>
    <source>
        <strain evidence="6 7">09-40</strain>
    </source>
</reference>
<sequence length="410" mass="44755">HRANGQQRDKPLQVRQSKQTVCLAHKRGLATSIFAPPAPPTVSTRPKTATMSGLFGSAASSNSNPTQGDLSKDVPVANPPEDSISALRFSPASDHLSVASWDKKVRIYEIDAQGQGKGVAMFEHEGPVLDTCWSNDGQKVFAVGADKAARMLDLGAGQTSGGTQVAAHDQPIKCVKAFNAGGTPMLVTGSWDKTIKYWDLRQQQPAATLDAKERVYAMDIRNDSMLVVGTAERQIHVINLSNPTAFFKTMQSPLKWQTRTVSTFIDGSGFAVGSIEGRCAIQYVDEKDSSSNFSFKCHRQTPPDNRNISNVYAVNAISFHPQHGTFSTAGSDGTFHFWDKDAKHRLKGYPEVGGTISATEFNRSGNIFAYAVSYDWSKGYQFNTPQTPNKIMLHPVVGDECKPRPKTTKR</sequence>
<gene>
    <name evidence="6" type="ORF">CB0940_04971</name>
</gene>
<comment type="caution">
    <text evidence="6">The sequence shown here is derived from an EMBL/GenBank/DDBJ whole genome shotgun (WGS) entry which is preliminary data.</text>
</comment>
<evidence type="ECO:0000256" key="3">
    <source>
        <dbReference type="ARBA" id="ARBA00022737"/>
    </source>
</evidence>
<protein>
    <submittedName>
        <fullName evidence="6">Nucleoporin GLE2</fullName>
    </submittedName>
</protein>
<evidence type="ECO:0000313" key="6">
    <source>
        <dbReference type="EMBL" id="PIA92600.1"/>
    </source>
</evidence>
<dbReference type="InterPro" id="IPR015943">
    <property type="entry name" value="WD40/YVTN_repeat-like_dom_sf"/>
</dbReference>
<keyword evidence="3" id="KW-0677">Repeat</keyword>
<dbReference type="Pfam" id="PF00400">
    <property type="entry name" value="WD40"/>
    <property type="match status" value="3"/>
</dbReference>
<dbReference type="OrthoDB" id="256303at2759"/>
<evidence type="ECO:0000256" key="2">
    <source>
        <dbReference type="ARBA" id="ARBA00022574"/>
    </source>
</evidence>
<accession>A0A2G5HJ84</accession>